<proteinExistence type="predicted"/>
<feature type="compositionally biased region" description="Pro residues" evidence="1">
    <location>
        <begin position="135"/>
        <end position="145"/>
    </location>
</feature>
<dbReference type="GeneID" id="37029927"/>
<name>A0A316UWI8_9BASI</name>
<protein>
    <submittedName>
        <fullName evidence="2">Uncharacterized protein</fullName>
    </submittedName>
</protein>
<accession>A0A316UWI8</accession>
<gene>
    <name evidence="2" type="ORF">BDZ90DRAFT_258782</name>
</gene>
<reference evidence="2 3" key="1">
    <citation type="journal article" date="2018" name="Mol. Biol. Evol.">
        <title>Broad Genomic Sampling Reveals a Smut Pathogenic Ancestry of the Fungal Clade Ustilaginomycotina.</title>
        <authorList>
            <person name="Kijpornyongpan T."/>
            <person name="Mondo S.J."/>
            <person name="Barry K."/>
            <person name="Sandor L."/>
            <person name="Lee J."/>
            <person name="Lipzen A."/>
            <person name="Pangilinan J."/>
            <person name="LaButti K."/>
            <person name="Hainaut M."/>
            <person name="Henrissat B."/>
            <person name="Grigoriev I.V."/>
            <person name="Spatafora J.W."/>
            <person name="Aime M.C."/>
        </authorList>
    </citation>
    <scope>NUCLEOTIDE SEQUENCE [LARGE SCALE GENOMIC DNA]</scope>
    <source>
        <strain evidence="2 3">MCA 5214</strain>
    </source>
</reference>
<evidence type="ECO:0000256" key="1">
    <source>
        <dbReference type="SAM" id="MobiDB-lite"/>
    </source>
</evidence>
<dbReference type="EMBL" id="KZ819664">
    <property type="protein sequence ID" value="PWN28691.1"/>
    <property type="molecule type" value="Genomic_DNA"/>
</dbReference>
<evidence type="ECO:0000313" key="3">
    <source>
        <dbReference type="Proteomes" id="UP000245884"/>
    </source>
</evidence>
<dbReference type="AlphaFoldDB" id="A0A316UWI8"/>
<evidence type="ECO:0000313" key="2">
    <source>
        <dbReference type="EMBL" id="PWN28691.1"/>
    </source>
</evidence>
<feature type="compositionally biased region" description="Basic and acidic residues" evidence="1">
    <location>
        <begin position="50"/>
        <end position="83"/>
    </location>
</feature>
<dbReference type="Proteomes" id="UP000245884">
    <property type="component" value="Unassembled WGS sequence"/>
</dbReference>
<feature type="region of interest" description="Disordered" evidence="1">
    <location>
        <begin position="1"/>
        <end position="145"/>
    </location>
</feature>
<feature type="compositionally biased region" description="Low complexity" evidence="1">
    <location>
        <begin position="1"/>
        <end position="20"/>
    </location>
</feature>
<feature type="compositionally biased region" description="Low complexity" evidence="1">
    <location>
        <begin position="122"/>
        <end position="134"/>
    </location>
</feature>
<keyword evidence="3" id="KW-1185">Reference proteome</keyword>
<organism evidence="2 3">
    <name type="scientific">Jaminaea rosea</name>
    <dbReference type="NCBI Taxonomy" id="1569628"/>
    <lineage>
        <taxon>Eukaryota</taxon>
        <taxon>Fungi</taxon>
        <taxon>Dikarya</taxon>
        <taxon>Basidiomycota</taxon>
        <taxon>Ustilaginomycotina</taxon>
        <taxon>Exobasidiomycetes</taxon>
        <taxon>Microstromatales</taxon>
        <taxon>Microstromatales incertae sedis</taxon>
        <taxon>Jaminaea</taxon>
    </lineage>
</organism>
<feature type="compositionally biased region" description="Basic and acidic residues" evidence="1">
    <location>
        <begin position="22"/>
        <end position="33"/>
    </location>
</feature>
<sequence length="270" mass="28661">MAGSSSSELDSSSIPSPTSSEVDEHILRMRQDKGANSQGVALEGDDDVDNEGRECKEDRERSGGDNGADDAKARNESHRDDRSSFAAPVGARPDAQSLEVASIGDTTPAQPVRQPHHARQGSSPRTPPMSTSTARPPPRFTAPSPYVPVPSIQRLPAPTQSSTPRPLPYLSDGHHVIPVWHAGALSFFISSWGTAFLPTSVGEQPSSTVQCFTETIKSGALLPTEVIAVPIVAGKEHSGGRLEGSLLVRIAGDYRALWTISSPIYFASTT</sequence>
<dbReference type="RefSeq" id="XP_025363303.1">
    <property type="nucleotide sequence ID" value="XM_025508104.1"/>
</dbReference>